<dbReference type="EMBL" id="CP048000">
    <property type="protein sequence ID" value="QHQ62417.1"/>
    <property type="molecule type" value="Genomic_DNA"/>
</dbReference>
<dbReference type="KEGG" id="anr:Ana3638_17855"/>
<accession>A0A6P1TQ04</accession>
<keyword evidence="2" id="KW-0472">Membrane</keyword>
<evidence type="ECO:0000256" key="1">
    <source>
        <dbReference type="SAM" id="MobiDB-lite"/>
    </source>
</evidence>
<evidence type="ECO:0000313" key="4">
    <source>
        <dbReference type="Proteomes" id="UP000464314"/>
    </source>
</evidence>
<sequence>MSDKQDEIRFQKKTKEDKRIQKQKKDDGKLIRQSRMKEISERNKLQKEQKKRVMYLNIIQTAILVIVICTEILSIYGYVPKVYSIIGLIILCISCIIIMKKIRKTLKL</sequence>
<protein>
    <submittedName>
        <fullName evidence="3">Uncharacterized protein</fullName>
    </submittedName>
</protein>
<dbReference type="AlphaFoldDB" id="A0A6P1TQ04"/>
<organism evidence="3 4">
    <name type="scientific">Anaerocolumna sedimenticola</name>
    <dbReference type="NCBI Taxonomy" id="2696063"/>
    <lineage>
        <taxon>Bacteria</taxon>
        <taxon>Bacillati</taxon>
        <taxon>Bacillota</taxon>
        <taxon>Clostridia</taxon>
        <taxon>Lachnospirales</taxon>
        <taxon>Lachnospiraceae</taxon>
        <taxon>Anaerocolumna</taxon>
    </lineage>
</organism>
<feature type="transmembrane region" description="Helical" evidence="2">
    <location>
        <begin position="54"/>
        <end position="76"/>
    </location>
</feature>
<keyword evidence="2" id="KW-1133">Transmembrane helix</keyword>
<dbReference type="RefSeq" id="WP_161839241.1">
    <property type="nucleotide sequence ID" value="NZ_CP048000.1"/>
</dbReference>
<name>A0A6P1TQ04_9FIRM</name>
<dbReference type="Proteomes" id="UP000464314">
    <property type="component" value="Chromosome"/>
</dbReference>
<evidence type="ECO:0000313" key="3">
    <source>
        <dbReference type="EMBL" id="QHQ62417.1"/>
    </source>
</evidence>
<evidence type="ECO:0000256" key="2">
    <source>
        <dbReference type="SAM" id="Phobius"/>
    </source>
</evidence>
<proteinExistence type="predicted"/>
<feature type="transmembrane region" description="Helical" evidence="2">
    <location>
        <begin position="82"/>
        <end position="99"/>
    </location>
</feature>
<gene>
    <name evidence="3" type="ORF">Ana3638_17855</name>
</gene>
<keyword evidence="2" id="KW-0812">Transmembrane</keyword>
<feature type="region of interest" description="Disordered" evidence="1">
    <location>
        <begin position="1"/>
        <end position="29"/>
    </location>
</feature>
<keyword evidence="4" id="KW-1185">Reference proteome</keyword>
<reference evidence="3 4" key="1">
    <citation type="submission" date="2020-01" db="EMBL/GenBank/DDBJ databases">
        <title>Genome analysis of Anaerocolumna sp. CBA3638.</title>
        <authorList>
            <person name="Kim J."/>
            <person name="Roh S.W."/>
        </authorList>
    </citation>
    <scope>NUCLEOTIDE SEQUENCE [LARGE SCALE GENOMIC DNA]</scope>
    <source>
        <strain evidence="3 4">CBA3638</strain>
    </source>
</reference>